<dbReference type="InterPro" id="IPR013149">
    <property type="entry name" value="ADH-like_C"/>
</dbReference>
<evidence type="ECO:0000313" key="3">
    <source>
        <dbReference type="EMBL" id="SLN61087.1"/>
    </source>
</evidence>
<evidence type="ECO:0000259" key="2">
    <source>
        <dbReference type="SMART" id="SM00829"/>
    </source>
</evidence>
<dbReference type="FunFam" id="3.40.50.720:FF:000121">
    <property type="entry name" value="Prostaglandin reductase 2"/>
    <property type="match status" value="1"/>
</dbReference>
<name>A0A1X6ZTW8_9RHOB</name>
<organism evidence="3 4">
    <name type="scientific">Pseudooceanicola marinus</name>
    <dbReference type="NCBI Taxonomy" id="396013"/>
    <lineage>
        <taxon>Bacteria</taxon>
        <taxon>Pseudomonadati</taxon>
        <taxon>Pseudomonadota</taxon>
        <taxon>Alphaproteobacteria</taxon>
        <taxon>Rhodobacterales</taxon>
        <taxon>Paracoccaceae</taxon>
        <taxon>Pseudooceanicola</taxon>
    </lineage>
</organism>
<dbReference type="RefSeq" id="WP_085889085.1">
    <property type="nucleotide sequence ID" value="NZ_FWFN01000006.1"/>
</dbReference>
<dbReference type="InterPro" id="IPR011032">
    <property type="entry name" value="GroES-like_sf"/>
</dbReference>
<dbReference type="GO" id="GO:0016628">
    <property type="term" value="F:oxidoreductase activity, acting on the CH-CH group of donors, NAD or NADP as acceptor"/>
    <property type="evidence" value="ECO:0007669"/>
    <property type="project" value="InterPro"/>
</dbReference>
<sequence>MTDTMQRIVQARRPDGFPVEEDFRLEEIPLPSPGEGEILVKVTHLSLDPYMRGRMDDVASYAEPQKLDETMGGGAVGEVLESRSDAFAPGDLVLGYFGWASHGVAPAKACRKLDPELPPSTALGVLGMPGFTAWAGLEAYGKLKKGETLAVAAATGPVGSMVGQLAKLKGLRTVGIAGGPEKVGLLTDRFGFDAAIDHRVHGDAKAMRGALAEAAPDGIDVYFENVGGPVLGGVLPLMNLHGRIIVCGMIAWYSGETDETGSIPLQKVWRMALVKRLTIQGLLQTDHTDRFGDFLTEVTPLVKSGQVSYLEDVAEGLENTPKAFFSMLKGGNTGKQVVKL</sequence>
<dbReference type="EMBL" id="FWFN01000006">
    <property type="protein sequence ID" value="SLN61087.1"/>
    <property type="molecule type" value="Genomic_DNA"/>
</dbReference>
<reference evidence="3 4" key="1">
    <citation type="submission" date="2017-03" db="EMBL/GenBank/DDBJ databases">
        <authorList>
            <person name="Afonso C.L."/>
            <person name="Miller P.J."/>
            <person name="Scott M.A."/>
            <person name="Spackman E."/>
            <person name="Goraichik I."/>
            <person name="Dimitrov K.M."/>
            <person name="Suarez D.L."/>
            <person name="Swayne D.E."/>
        </authorList>
    </citation>
    <scope>NUCLEOTIDE SEQUENCE [LARGE SCALE GENOMIC DNA]</scope>
    <source>
        <strain evidence="3 4">CECT 7751</strain>
    </source>
</reference>
<dbReference type="Gene3D" id="3.90.180.10">
    <property type="entry name" value="Medium-chain alcohol dehydrogenases, catalytic domain"/>
    <property type="match status" value="1"/>
</dbReference>
<dbReference type="InterPro" id="IPR041694">
    <property type="entry name" value="ADH_N_2"/>
</dbReference>
<dbReference type="SUPFAM" id="SSF51735">
    <property type="entry name" value="NAD(P)-binding Rossmann-fold domains"/>
    <property type="match status" value="1"/>
</dbReference>
<feature type="domain" description="Enoyl reductase (ER)" evidence="2">
    <location>
        <begin position="21"/>
        <end position="338"/>
    </location>
</feature>
<dbReference type="EC" id="1.-.-.-" evidence="3"/>
<dbReference type="InterPro" id="IPR045010">
    <property type="entry name" value="MDR_fam"/>
</dbReference>
<dbReference type="SMART" id="SM00829">
    <property type="entry name" value="PKS_ER"/>
    <property type="match status" value="1"/>
</dbReference>
<evidence type="ECO:0000313" key="4">
    <source>
        <dbReference type="Proteomes" id="UP000193963"/>
    </source>
</evidence>
<gene>
    <name evidence="3" type="primary">yfmJ</name>
    <name evidence="3" type="ORF">PSM7751_03053</name>
</gene>
<protein>
    <submittedName>
        <fullName evidence="3">Putative NADP-dependent oxidoreductase YfmJ</fullName>
        <ecNumber evidence="3">1.-.-.-</ecNumber>
    </submittedName>
</protein>
<keyword evidence="4" id="KW-1185">Reference proteome</keyword>
<dbReference type="InterPro" id="IPR020843">
    <property type="entry name" value="ER"/>
</dbReference>
<dbReference type="PANTHER" id="PTHR43205:SF7">
    <property type="entry name" value="PROSTAGLANDIN REDUCTASE 1"/>
    <property type="match status" value="1"/>
</dbReference>
<dbReference type="Gene3D" id="3.40.50.720">
    <property type="entry name" value="NAD(P)-binding Rossmann-like Domain"/>
    <property type="match status" value="1"/>
</dbReference>
<dbReference type="Pfam" id="PF16884">
    <property type="entry name" value="ADH_N_2"/>
    <property type="match status" value="1"/>
</dbReference>
<dbReference type="SUPFAM" id="SSF50129">
    <property type="entry name" value="GroES-like"/>
    <property type="match status" value="2"/>
</dbReference>
<keyword evidence="1 3" id="KW-0560">Oxidoreductase</keyword>
<dbReference type="Proteomes" id="UP000193963">
    <property type="component" value="Unassembled WGS sequence"/>
</dbReference>
<evidence type="ECO:0000256" key="1">
    <source>
        <dbReference type="ARBA" id="ARBA00023002"/>
    </source>
</evidence>
<accession>A0A1X6ZTW8</accession>
<dbReference type="Pfam" id="PF00107">
    <property type="entry name" value="ADH_zinc_N"/>
    <property type="match status" value="1"/>
</dbReference>
<dbReference type="AlphaFoldDB" id="A0A1X6ZTW8"/>
<dbReference type="OrthoDB" id="9805663at2"/>
<dbReference type="PANTHER" id="PTHR43205">
    <property type="entry name" value="PROSTAGLANDIN REDUCTASE"/>
    <property type="match status" value="1"/>
</dbReference>
<proteinExistence type="predicted"/>
<dbReference type="InterPro" id="IPR036291">
    <property type="entry name" value="NAD(P)-bd_dom_sf"/>
</dbReference>
<dbReference type="CDD" id="cd05288">
    <property type="entry name" value="PGDH"/>
    <property type="match status" value="1"/>
</dbReference>